<reference evidence="2 3" key="1">
    <citation type="submission" date="2017-05" db="EMBL/GenBank/DDBJ databases">
        <title>Chromobacterium violaceum GHPS1 isolated from Hydrocarbon polluted soil in French Guiana display an awesome secondary metabolite arsenal and a battery of drug and heavy-metal-resistance and detoxification of xenobiotics proteins.</title>
        <authorList>
            <person name="Belbahri L."/>
        </authorList>
    </citation>
    <scope>NUCLEOTIDE SEQUENCE [LARGE SCALE GENOMIC DNA]</scope>
    <source>
        <strain evidence="2 3">GHPS1</strain>
    </source>
</reference>
<evidence type="ECO:0000256" key="1">
    <source>
        <dbReference type="SAM" id="MobiDB-lite"/>
    </source>
</evidence>
<dbReference type="Proteomes" id="UP000196342">
    <property type="component" value="Unassembled WGS sequence"/>
</dbReference>
<feature type="compositionally biased region" description="Low complexity" evidence="1">
    <location>
        <begin position="171"/>
        <end position="194"/>
    </location>
</feature>
<sequence length="354" mass="35532">MSVISATSGASIWRQSLFPSASSAGTGQASPAEADGSADAQNPLQPKLPDPRSALQKSLNQGLQEYMQKLRVDLNRPAPRQSGEADAMQKAILKQRVEGLRRMMMMAHDKASLRALAAELGRLARALKELVSSMTQNAADSQMAVSVGEGGTQASSDAATPGGGAEGADNAPSAAASTDSGGAAADAAGGMPSGADAAAAAAAPAAGGESAAQQQAAGGQDAANAAGQSADAAAKEQGGNGQPAGGSQAVDSGAALHSMLSSGKGNPVSKDQDIQEMLLTLKMVKEFIKQQAQQLKDKRETQDKLQTQDEIKGAEKALEDVDKILKGGPEAEEAMGGQISVNISDAASGVNVSA</sequence>
<organism evidence="2 3">
    <name type="scientific">Chromobacterium violaceum</name>
    <dbReference type="NCBI Taxonomy" id="536"/>
    <lineage>
        <taxon>Bacteria</taxon>
        <taxon>Pseudomonadati</taxon>
        <taxon>Pseudomonadota</taxon>
        <taxon>Betaproteobacteria</taxon>
        <taxon>Neisseriales</taxon>
        <taxon>Chromobacteriaceae</taxon>
        <taxon>Chromobacterium</taxon>
    </lineage>
</organism>
<evidence type="ECO:0000313" key="2">
    <source>
        <dbReference type="EMBL" id="OVE46671.1"/>
    </source>
</evidence>
<gene>
    <name evidence="2" type="ORF">CBW21_17390</name>
</gene>
<feature type="compositionally biased region" description="Basic and acidic residues" evidence="1">
    <location>
        <begin position="295"/>
        <end position="313"/>
    </location>
</feature>
<dbReference type="RefSeq" id="WP_087698444.1">
    <property type="nucleotide sequence ID" value="NZ_NHOO01000016.1"/>
</dbReference>
<keyword evidence="3" id="KW-1185">Reference proteome</keyword>
<protein>
    <submittedName>
        <fullName evidence="2">Uncharacterized protein</fullName>
    </submittedName>
</protein>
<name>A0A202B5N9_CHRVL</name>
<feature type="region of interest" description="Disordered" evidence="1">
    <location>
        <begin position="293"/>
        <end position="313"/>
    </location>
</feature>
<feature type="compositionally biased region" description="Low complexity" evidence="1">
    <location>
        <begin position="211"/>
        <end position="232"/>
    </location>
</feature>
<feature type="region of interest" description="Disordered" evidence="1">
    <location>
        <begin position="211"/>
        <end position="271"/>
    </location>
</feature>
<feature type="compositionally biased region" description="Polar residues" evidence="1">
    <location>
        <begin position="20"/>
        <end position="29"/>
    </location>
</feature>
<accession>A0A202B5N9</accession>
<proteinExistence type="predicted"/>
<feature type="region of interest" description="Disordered" evidence="1">
    <location>
        <begin position="20"/>
        <end position="59"/>
    </location>
</feature>
<feature type="region of interest" description="Disordered" evidence="1">
    <location>
        <begin position="142"/>
        <end position="194"/>
    </location>
</feature>
<dbReference type="EMBL" id="NHOO01000016">
    <property type="protein sequence ID" value="OVE46671.1"/>
    <property type="molecule type" value="Genomic_DNA"/>
</dbReference>
<evidence type="ECO:0000313" key="3">
    <source>
        <dbReference type="Proteomes" id="UP000196342"/>
    </source>
</evidence>
<dbReference type="AlphaFoldDB" id="A0A202B5N9"/>
<comment type="caution">
    <text evidence="2">The sequence shown here is derived from an EMBL/GenBank/DDBJ whole genome shotgun (WGS) entry which is preliminary data.</text>
</comment>